<feature type="region of interest" description="Disordered" evidence="1">
    <location>
        <begin position="412"/>
        <end position="449"/>
    </location>
</feature>
<sequence>MTSNVFSSQVARPAKRKEPPSDDDTVNTGCRTLPQAVEIQEKRGRYVFSNSSRRNLFGQHTREDDRGRAGPESHPTAEDRFQRDNMFYDTTLPDDSAYVISVRDVLFRVNRELVRSFSPKLTTDLDEKMAANTSHGKKNDDANPLVVDDSYPGEWQAMLWALSVDSSERMAHIETPYQLGRMMSLAIIANTYESVFEKDAMAAIYEACFPEHVDLQSPRPSSILNRCTSYDLRDLMILCKLCLRLDDSDFSEFSARNPLIPRSAPNKSKHQEAIAVNALDTSSSSSSSSSSKYPPFYENLLTMILRHWIAEMMPEARAWAIPPPPPPPLPKPQPQLSSSSSSNSHYPSSSQPVLPRASNVILPYTSIKDLQPPNILGTVNSIIIADELRLHELSGAAMYAYLRENEINYRLDAGSSSSKPVDTTTNGVGSGSGSGSHHPTPPESESDSDSAFFTNLILPSATTLSFDSALNTDDRSRLMKGYWSLVKVWEIVKREAGKLVPPEMKTTTTKHDGDEKRRTSFKAPSEHDEDEDDDDYDMDWESNIDDHNGEHDYDHDYDHDHDHEGRTATAAAPPPPQAASIPTGDEAGSVSGMIPGAFPSTATGSTKEPLAKEEGGYKFGTDTSWQFNFGVPRDVKMSDGGGGVDGVEVNGKVNGNGSGSGKDKGKGKEREKEKEKEREKTRSRNDKGKKKAAVELKEAQIASGGGGGASGKKRRPLKRYSAKILPRSSGHSSSSNPPPPPPPPPPSKSPATATSRSKRPHNPCISHQAQCIPIWERAFASYVSSKRMRAVPQGDVLDALALMVELLEKDGEERLVDMDEGCRWGAVERLRDVREQVWLGCLGGRGGEDGYFV</sequence>
<evidence type="ECO:0000313" key="2">
    <source>
        <dbReference type="EMBL" id="THU83911.1"/>
    </source>
</evidence>
<feature type="compositionally biased region" description="Acidic residues" evidence="1">
    <location>
        <begin position="527"/>
        <end position="543"/>
    </location>
</feature>
<feature type="compositionally biased region" description="Low complexity" evidence="1">
    <location>
        <begin position="726"/>
        <end position="735"/>
    </location>
</feature>
<keyword evidence="3" id="KW-1185">Reference proteome</keyword>
<feature type="compositionally biased region" description="Basic residues" evidence="1">
    <location>
        <begin position="711"/>
        <end position="721"/>
    </location>
</feature>
<gene>
    <name evidence="2" type="ORF">K435DRAFT_419514</name>
</gene>
<feature type="region of interest" description="Disordered" evidence="1">
    <location>
        <begin position="1"/>
        <end position="30"/>
    </location>
</feature>
<organism evidence="2 3">
    <name type="scientific">Dendrothele bispora (strain CBS 962.96)</name>
    <dbReference type="NCBI Taxonomy" id="1314807"/>
    <lineage>
        <taxon>Eukaryota</taxon>
        <taxon>Fungi</taxon>
        <taxon>Dikarya</taxon>
        <taxon>Basidiomycota</taxon>
        <taxon>Agaricomycotina</taxon>
        <taxon>Agaricomycetes</taxon>
        <taxon>Agaricomycetidae</taxon>
        <taxon>Agaricales</taxon>
        <taxon>Agaricales incertae sedis</taxon>
        <taxon>Dendrothele</taxon>
    </lineage>
</organism>
<feature type="compositionally biased region" description="Polar residues" evidence="1">
    <location>
        <begin position="1"/>
        <end position="10"/>
    </location>
</feature>
<feature type="compositionally biased region" description="Basic and acidic residues" evidence="1">
    <location>
        <begin position="60"/>
        <end position="82"/>
    </location>
</feature>
<feature type="compositionally biased region" description="Pro residues" evidence="1">
    <location>
        <begin position="736"/>
        <end position="748"/>
    </location>
</feature>
<feature type="compositionally biased region" description="Basic and acidic residues" evidence="1">
    <location>
        <begin position="661"/>
        <end position="698"/>
    </location>
</feature>
<accession>A0A4S8L633</accession>
<dbReference type="Proteomes" id="UP000297245">
    <property type="component" value="Unassembled WGS sequence"/>
</dbReference>
<feature type="compositionally biased region" description="Basic and acidic residues" evidence="1">
    <location>
        <begin position="544"/>
        <end position="566"/>
    </location>
</feature>
<feature type="region of interest" description="Disordered" evidence="1">
    <location>
        <begin position="50"/>
        <end position="82"/>
    </location>
</feature>
<name>A0A4S8L633_DENBC</name>
<evidence type="ECO:0000313" key="3">
    <source>
        <dbReference type="Proteomes" id="UP000297245"/>
    </source>
</evidence>
<feature type="compositionally biased region" description="Low complexity" evidence="1">
    <location>
        <begin position="334"/>
        <end position="352"/>
    </location>
</feature>
<dbReference type="EMBL" id="ML179634">
    <property type="protein sequence ID" value="THU83911.1"/>
    <property type="molecule type" value="Genomic_DNA"/>
</dbReference>
<feature type="region of interest" description="Disordered" evidence="1">
    <location>
        <begin position="321"/>
        <end position="353"/>
    </location>
</feature>
<dbReference type="PANTHER" id="PTHR48125">
    <property type="entry name" value="LP07818P1"/>
    <property type="match status" value="1"/>
</dbReference>
<dbReference type="AlphaFoldDB" id="A0A4S8L633"/>
<proteinExistence type="predicted"/>
<feature type="compositionally biased region" description="Pro residues" evidence="1">
    <location>
        <begin position="321"/>
        <end position="333"/>
    </location>
</feature>
<dbReference type="PANTHER" id="PTHR48125:SF12">
    <property type="entry name" value="AT HOOK TRANSCRIPTION FACTOR FAMILY-RELATED"/>
    <property type="match status" value="1"/>
</dbReference>
<dbReference type="OrthoDB" id="2923697at2759"/>
<reference evidence="2 3" key="1">
    <citation type="journal article" date="2019" name="Nat. Ecol. Evol.">
        <title>Megaphylogeny resolves global patterns of mushroom evolution.</title>
        <authorList>
            <person name="Varga T."/>
            <person name="Krizsan K."/>
            <person name="Foldi C."/>
            <person name="Dima B."/>
            <person name="Sanchez-Garcia M."/>
            <person name="Sanchez-Ramirez S."/>
            <person name="Szollosi G.J."/>
            <person name="Szarkandi J.G."/>
            <person name="Papp V."/>
            <person name="Albert L."/>
            <person name="Andreopoulos W."/>
            <person name="Angelini C."/>
            <person name="Antonin V."/>
            <person name="Barry K.W."/>
            <person name="Bougher N.L."/>
            <person name="Buchanan P."/>
            <person name="Buyck B."/>
            <person name="Bense V."/>
            <person name="Catcheside P."/>
            <person name="Chovatia M."/>
            <person name="Cooper J."/>
            <person name="Damon W."/>
            <person name="Desjardin D."/>
            <person name="Finy P."/>
            <person name="Geml J."/>
            <person name="Haridas S."/>
            <person name="Hughes K."/>
            <person name="Justo A."/>
            <person name="Karasinski D."/>
            <person name="Kautmanova I."/>
            <person name="Kiss B."/>
            <person name="Kocsube S."/>
            <person name="Kotiranta H."/>
            <person name="LaButti K.M."/>
            <person name="Lechner B.E."/>
            <person name="Liimatainen K."/>
            <person name="Lipzen A."/>
            <person name="Lukacs Z."/>
            <person name="Mihaltcheva S."/>
            <person name="Morgado L.N."/>
            <person name="Niskanen T."/>
            <person name="Noordeloos M.E."/>
            <person name="Ohm R.A."/>
            <person name="Ortiz-Santana B."/>
            <person name="Ovrebo C."/>
            <person name="Racz N."/>
            <person name="Riley R."/>
            <person name="Savchenko A."/>
            <person name="Shiryaev A."/>
            <person name="Soop K."/>
            <person name="Spirin V."/>
            <person name="Szebenyi C."/>
            <person name="Tomsovsky M."/>
            <person name="Tulloss R.E."/>
            <person name="Uehling J."/>
            <person name="Grigoriev I.V."/>
            <person name="Vagvolgyi C."/>
            <person name="Papp T."/>
            <person name="Martin F.M."/>
            <person name="Miettinen O."/>
            <person name="Hibbett D.S."/>
            <person name="Nagy L.G."/>
        </authorList>
    </citation>
    <scope>NUCLEOTIDE SEQUENCE [LARGE SCALE GENOMIC DNA]</scope>
    <source>
        <strain evidence="2 3">CBS 962.96</strain>
    </source>
</reference>
<evidence type="ECO:0000256" key="1">
    <source>
        <dbReference type="SAM" id="MobiDB-lite"/>
    </source>
</evidence>
<protein>
    <submittedName>
        <fullName evidence="2">Uncharacterized protein</fullName>
    </submittedName>
</protein>
<feature type="region of interest" description="Disordered" evidence="1">
    <location>
        <begin position="502"/>
        <end position="764"/>
    </location>
</feature>
<feature type="compositionally biased region" description="Basic and acidic residues" evidence="1">
    <location>
        <begin position="509"/>
        <end position="518"/>
    </location>
</feature>